<dbReference type="Pfam" id="PF01875">
    <property type="entry name" value="Memo"/>
    <property type="match status" value="1"/>
</dbReference>
<dbReference type="EMBL" id="JAVEPI010000003">
    <property type="protein sequence ID" value="KAK1442841.1"/>
    <property type="molecule type" value="Genomic_DNA"/>
</dbReference>
<dbReference type="InterPro" id="IPR002737">
    <property type="entry name" value="MEMO1_fam"/>
</dbReference>
<dbReference type="AlphaFoldDB" id="A0AAD8LQ64"/>
<gene>
    <name evidence="2" type="ORF">BgAZ_303590</name>
</gene>
<keyword evidence="3" id="KW-1185">Reference proteome</keyword>
<evidence type="ECO:0000256" key="1">
    <source>
        <dbReference type="ARBA" id="ARBA00006315"/>
    </source>
</evidence>
<comment type="similarity">
    <text evidence="1">Belongs to the MEMO1 family.</text>
</comment>
<evidence type="ECO:0000313" key="3">
    <source>
        <dbReference type="Proteomes" id="UP001230268"/>
    </source>
</evidence>
<proteinExistence type="inferred from homology"/>
<dbReference type="Gene3D" id="3.40.830.10">
    <property type="entry name" value="LigB-like"/>
    <property type="match status" value="1"/>
</dbReference>
<dbReference type="HAMAP" id="MF_00055">
    <property type="entry name" value="MEMO1"/>
    <property type="match status" value="1"/>
</dbReference>
<dbReference type="CDD" id="cd07361">
    <property type="entry name" value="MEMO_like"/>
    <property type="match status" value="1"/>
</dbReference>
<reference evidence="2" key="1">
    <citation type="submission" date="2023-08" db="EMBL/GenBank/DDBJ databases">
        <title>Draft sequence of the Babesia gibsoni genome.</title>
        <authorList>
            <person name="Yamagishi J.Y."/>
            <person name="Xuan X.X."/>
        </authorList>
    </citation>
    <scope>NUCLEOTIDE SEQUENCE</scope>
    <source>
        <strain evidence="2">Azabu</strain>
    </source>
</reference>
<dbReference type="Proteomes" id="UP001230268">
    <property type="component" value="Unassembled WGS sequence"/>
</dbReference>
<dbReference type="NCBIfam" id="TIGR04336">
    <property type="entry name" value="AmmeMemoSam_B"/>
    <property type="match status" value="1"/>
</dbReference>
<evidence type="ECO:0008006" key="4">
    <source>
        <dbReference type="Google" id="ProtNLM"/>
    </source>
</evidence>
<name>A0AAD8LQ64_BABGI</name>
<accession>A0AAD8LQ64</accession>
<sequence length="295" mass="33323">MRKDTHAGSWYSDNEVELTEEIRECIGDLSEATLKRVKYIISPHAGYAYCLKTAAYAYKIIDTSTIKTVFILGPSHYLALRGCGVDTFKALNTPLGPLHVDTDIVESLRKKDGFASIRKYDSEKEHSMEMQFPLLKFILKRASTEGVKVVPIMVGPLDGDYLDMAGHALVPYFQRQDTVFIVSSDFCHFGHRFGFTHTGYEGDGIQLWEAIEKLDLAGVEHIVKHDLKGYKRYLRETENTICGRYPIELLLKLIGLSEMCLDSEMLAYSQSGKCMRLHESSVSYCSIAGYVTDKM</sequence>
<comment type="caution">
    <text evidence="2">The sequence shown here is derived from an EMBL/GenBank/DDBJ whole genome shotgun (WGS) entry which is preliminary data.</text>
</comment>
<dbReference type="PANTHER" id="PTHR11060">
    <property type="entry name" value="PROTEIN MEMO1"/>
    <property type="match status" value="1"/>
</dbReference>
<dbReference type="PANTHER" id="PTHR11060:SF0">
    <property type="entry name" value="PROTEIN MEMO1"/>
    <property type="match status" value="1"/>
</dbReference>
<evidence type="ECO:0000313" key="2">
    <source>
        <dbReference type="EMBL" id="KAK1442841.1"/>
    </source>
</evidence>
<protein>
    <recommendedName>
        <fullName evidence="4">Memo-like protein</fullName>
    </recommendedName>
</protein>
<organism evidence="2 3">
    <name type="scientific">Babesia gibsoni</name>
    <dbReference type="NCBI Taxonomy" id="33632"/>
    <lineage>
        <taxon>Eukaryota</taxon>
        <taxon>Sar</taxon>
        <taxon>Alveolata</taxon>
        <taxon>Apicomplexa</taxon>
        <taxon>Aconoidasida</taxon>
        <taxon>Piroplasmida</taxon>
        <taxon>Babesiidae</taxon>
        <taxon>Babesia</taxon>
    </lineage>
</organism>